<sequence length="237" mass="25226">MLRIIDARTGEPTAAAPARRGPTRIEAHASAPGLGALRVLLVTDLLVRALELDSTPVRALLTGEGDRTELRAGAAALGIRPLEEGPDSAAWPGERQILHVVPQGDPAPDGVHVAVAPVTGEAPADPAVLRLALLTRPRTETVHLDAAALGEAHDTLVRWREAVADWARRPSRPVPDEVRGRLRTAWEDDLDVPEVLRVLRSLAEAGSGLPDGARFESYAYADRLLGLELTRDVGAAP</sequence>
<reference evidence="2" key="2">
    <citation type="submission" date="2020-09" db="EMBL/GenBank/DDBJ databases">
        <authorList>
            <person name="Sun Q."/>
            <person name="Ohkuma M."/>
        </authorList>
    </citation>
    <scope>NUCLEOTIDE SEQUENCE</scope>
    <source>
        <strain evidence="2">JCM 4125</strain>
    </source>
</reference>
<dbReference type="AlphaFoldDB" id="A0A918HKQ8"/>
<evidence type="ECO:0008006" key="4">
    <source>
        <dbReference type="Google" id="ProtNLM"/>
    </source>
</evidence>
<gene>
    <name evidence="2" type="ORF">GCM10010226_53670</name>
</gene>
<dbReference type="Gene3D" id="1.20.120.640">
    <property type="entry name" value="Anticodon-binding domain of a subclass of class I aminoacyl-tRNA synthetases"/>
    <property type="match status" value="1"/>
</dbReference>
<keyword evidence="3" id="KW-1185">Reference proteome</keyword>
<evidence type="ECO:0000313" key="3">
    <source>
        <dbReference type="Proteomes" id="UP000646776"/>
    </source>
</evidence>
<evidence type="ECO:0000256" key="1">
    <source>
        <dbReference type="SAM" id="MobiDB-lite"/>
    </source>
</evidence>
<proteinExistence type="predicted"/>
<comment type="caution">
    <text evidence="2">The sequence shown here is derived from an EMBL/GenBank/DDBJ whole genome shotgun (WGS) entry which is preliminary data.</text>
</comment>
<organism evidence="2 3">
    <name type="scientific">Streptomyces phaeofaciens</name>
    <dbReference type="NCBI Taxonomy" id="68254"/>
    <lineage>
        <taxon>Bacteria</taxon>
        <taxon>Bacillati</taxon>
        <taxon>Actinomycetota</taxon>
        <taxon>Actinomycetes</taxon>
        <taxon>Kitasatosporales</taxon>
        <taxon>Streptomycetaceae</taxon>
        <taxon>Streptomyces</taxon>
    </lineage>
</organism>
<evidence type="ECO:0000313" key="2">
    <source>
        <dbReference type="EMBL" id="GGT69062.1"/>
    </source>
</evidence>
<feature type="region of interest" description="Disordered" evidence="1">
    <location>
        <begin position="1"/>
        <end position="22"/>
    </location>
</feature>
<name>A0A918HKQ8_9ACTN</name>
<feature type="compositionally biased region" description="Low complexity" evidence="1">
    <location>
        <begin position="10"/>
        <end position="20"/>
    </location>
</feature>
<dbReference type="EMBL" id="BMSA01000017">
    <property type="protein sequence ID" value="GGT69062.1"/>
    <property type="molecule type" value="Genomic_DNA"/>
</dbReference>
<accession>A0A918HKQ8</accession>
<dbReference type="RefSeq" id="WP_189713953.1">
    <property type="nucleotide sequence ID" value="NZ_BMSA01000017.1"/>
</dbReference>
<protein>
    <recommendedName>
        <fullName evidence="4">Cysteinyl-tRNA synthetase</fullName>
    </recommendedName>
</protein>
<dbReference type="Proteomes" id="UP000646776">
    <property type="component" value="Unassembled WGS sequence"/>
</dbReference>
<reference evidence="2" key="1">
    <citation type="journal article" date="2014" name="Int. J. Syst. Evol. Microbiol.">
        <title>Complete genome sequence of Corynebacterium casei LMG S-19264T (=DSM 44701T), isolated from a smear-ripened cheese.</title>
        <authorList>
            <consortium name="US DOE Joint Genome Institute (JGI-PGF)"/>
            <person name="Walter F."/>
            <person name="Albersmeier A."/>
            <person name="Kalinowski J."/>
            <person name="Ruckert C."/>
        </authorList>
    </citation>
    <scope>NUCLEOTIDE SEQUENCE</scope>
    <source>
        <strain evidence="2">JCM 4125</strain>
    </source>
</reference>